<dbReference type="GO" id="GO:0031965">
    <property type="term" value="C:nuclear membrane"/>
    <property type="evidence" value="ECO:0007669"/>
    <property type="project" value="UniProtKB-SubCell"/>
</dbReference>
<feature type="chain" id="PRO_5042549654" description="Nuclear membrane fusion protein Kar5" evidence="12">
    <location>
        <begin position="21"/>
        <end position="496"/>
    </location>
</feature>
<comment type="caution">
    <text evidence="13">The sequence shown here is derived from an EMBL/GenBank/DDBJ whole genome shotgun (WGS) entry which is preliminary data.</text>
</comment>
<organism evidence="13 14">
    <name type="scientific">Neurospora hispaniola</name>
    <dbReference type="NCBI Taxonomy" id="588809"/>
    <lineage>
        <taxon>Eukaryota</taxon>
        <taxon>Fungi</taxon>
        <taxon>Dikarya</taxon>
        <taxon>Ascomycota</taxon>
        <taxon>Pezizomycotina</taxon>
        <taxon>Sordariomycetes</taxon>
        <taxon>Sordariomycetidae</taxon>
        <taxon>Sordariales</taxon>
        <taxon>Sordariaceae</taxon>
        <taxon>Neurospora</taxon>
    </lineage>
</organism>
<keyword evidence="8" id="KW-0472">Membrane</keyword>
<dbReference type="RefSeq" id="XP_062692992.1">
    <property type="nucleotide sequence ID" value="XM_062832416.1"/>
</dbReference>
<evidence type="ECO:0000313" key="13">
    <source>
        <dbReference type="EMBL" id="KAK3492534.1"/>
    </source>
</evidence>
<evidence type="ECO:0000256" key="4">
    <source>
        <dbReference type="ARBA" id="ARBA00022692"/>
    </source>
</evidence>
<keyword evidence="14" id="KW-1185">Reference proteome</keyword>
<reference evidence="13 14" key="1">
    <citation type="journal article" date="2023" name="Mol. Phylogenet. Evol.">
        <title>Genome-scale phylogeny and comparative genomics of the fungal order Sordariales.</title>
        <authorList>
            <person name="Hensen N."/>
            <person name="Bonometti L."/>
            <person name="Westerberg I."/>
            <person name="Brannstrom I.O."/>
            <person name="Guillou S."/>
            <person name="Cros-Aarteil S."/>
            <person name="Calhoun S."/>
            <person name="Haridas S."/>
            <person name="Kuo A."/>
            <person name="Mondo S."/>
            <person name="Pangilinan J."/>
            <person name="Riley R."/>
            <person name="LaButti K."/>
            <person name="Andreopoulos B."/>
            <person name="Lipzen A."/>
            <person name="Chen C."/>
            <person name="Yan M."/>
            <person name="Daum C."/>
            <person name="Ng V."/>
            <person name="Clum A."/>
            <person name="Steindorff A."/>
            <person name="Ohm R.A."/>
            <person name="Martin F."/>
            <person name="Silar P."/>
            <person name="Natvig D.O."/>
            <person name="Lalanne C."/>
            <person name="Gautier V."/>
            <person name="Ament-Velasquez S.L."/>
            <person name="Kruys A."/>
            <person name="Hutchinson M.I."/>
            <person name="Powell A.J."/>
            <person name="Barry K."/>
            <person name="Miller A.N."/>
            <person name="Grigoriev I.V."/>
            <person name="Debuchy R."/>
            <person name="Gladieux P."/>
            <person name="Hiltunen Thoren M."/>
            <person name="Johannesson H."/>
        </authorList>
    </citation>
    <scope>NUCLEOTIDE SEQUENCE [LARGE SCALE GENOMIC DNA]</scope>
    <source>
        <strain evidence="13 14">FGSC 10403</strain>
    </source>
</reference>
<gene>
    <name evidence="13" type="ORF">B0T23DRAFT_144191</name>
</gene>
<dbReference type="GeneID" id="87870038"/>
<keyword evidence="9" id="KW-0325">Glycoprotein</keyword>
<sequence length="496" mass="54493">MVMALLFTALCAVTATPSLAFSWGGERKVPVPDYQVNIDRNIQPSDLLRASSRLPNIYAVALSELQELESEPFCHRVAAQLLVNNCQLVDGKNDATILTDTGRQVRDFVDSYAASLAICDLERGRFNIPAQCAKFREPALSQIAIRDQAQLHVSSHEIDHCLSAMKSSDAAWNTWISYRHKALRFCEAARADNEKAQNILLYQRLTNVMKNLTEGVEAQLQKQMNQLDLRTQRSIKNLDNLTPQINKLKDGLVMVHEYLATDVEATLRKSSASLHDSQQQAEDLQKLLNLLLTGVLEGHSRVAHAHEHALQQVSVRANDGIGALVAVVATAAASTTALQQQIELSNQQAAALARRQDNLEQGMDRLLAVTETLATKYEDQTQRLQQASNITNEILDILEDTAEAASSVNESLLTGATSRSWWPYIVCPTASLVMGSYGLPPSAVRNLALLALGEVAGFMISSYEQIAGALQSFEAPFYSSVWQASTNTTTASPYEI</sequence>
<evidence type="ECO:0000256" key="5">
    <source>
        <dbReference type="ARBA" id="ARBA00022729"/>
    </source>
</evidence>
<evidence type="ECO:0000256" key="6">
    <source>
        <dbReference type="ARBA" id="ARBA00022824"/>
    </source>
</evidence>
<dbReference type="EMBL" id="JAULSX010000004">
    <property type="protein sequence ID" value="KAK3492534.1"/>
    <property type="molecule type" value="Genomic_DNA"/>
</dbReference>
<evidence type="ECO:0000256" key="9">
    <source>
        <dbReference type="ARBA" id="ARBA00023180"/>
    </source>
</evidence>
<evidence type="ECO:0000256" key="11">
    <source>
        <dbReference type="RuleBase" id="RU368082"/>
    </source>
</evidence>
<evidence type="ECO:0000256" key="12">
    <source>
        <dbReference type="SAM" id="SignalP"/>
    </source>
</evidence>
<keyword evidence="3 11" id="KW-0415">Karyogamy</keyword>
<dbReference type="AlphaFoldDB" id="A0AAJ0I7S0"/>
<evidence type="ECO:0000256" key="8">
    <source>
        <dbReference type="ARBA" id="ARBA00023136"/>
    </source>
</evidence>
<keyword evidence="6 11" id="KW-0256">Endoplasmic reticulum</keyword>
<comment type="function">
    <text evidence="1 11">Required for nuclear membrane fusion during karyogamy.</text>
</comment>
<feature type="signal peptide" evidence="12">
    <location>
        <begin position="1"/>
        <end position="20"/>
    </location>
</feature>
<evidence type="ECO:0000313" key="14">
    <source>
        <dbReference type="Proteomes" id="UP001285908"/>
    </source>
</evidence>
<dbReference type="GO" id="GO:0005789">
    <property type="term" value="C:endoplasmic reticulum membrane"/>
    <property type="evidence" value="ECO:0007669"/>
    <property type="project" value="UniProtKB-SubCell"/>
</dbReference>
<evidence type="ECO:0000256" key="10">
    <source>
        <dbReference type="ARBA" id="ARBA00023242"/>
    </source>
</evidence>
<evidence type="ECO:0008006" key="15">
    <source>
        <dbReference type="Google" id="ProtNLM"/>
    </source>
</evidence>
<dbReference type="PANTHER" id="PTHR28012:SF1">
    <property type="entry name" value="NUCLEAR FUSION PROTEIN KAR5"/>
    <property type="match status" value="1"/>
</dbReference>
<keyword evidence="10 11" id="KW-0539">Nucleus</keyword>
<keyword evidence="4" id="KW-0812">Transmembrane</keyword>
<keyword evidence="7" id="KW-1133">Transmembrane helix</keyword>
<dbReference type="Pfam" id="PF04163">
    <property type="entry name" value="Tht1"/>
    <property type="match status" value="1"/>
</dbReference>
<evidence type="ECO:0000256" key="7">
    <source>
        <dbReference type="ARBA" id="ARBA00022989"/>
    </source>
</evidence>
<dbReference type="InterPro" id="IPR007292">
    <property type="entry name" value="Nuclear_fusion_Kar5"/>
</dbReference>
<comment type="subcellular location">
    <subcellularLocation>
        <location evidence="11">Endoplasmic reticulum membrane</location>
    </subcellularLocation>
    <subcellularLocation>
        <location evidence="11">Nucleus membrane</location>
    </subcellularLocation>
</comment>
<name>A0AAJ0I7S0_9PEZI</name>
<dbReference type="GO" id="GO:0048288">
    <property type="term" value="P:nuclear membrane fusion involved in karyogamy"/>
    <property type="evidence" value="ECO:0007669"/>
    <property type="project" value="UniProtKB-UniRule"/>
</dbReference>
<accession>A0AAJ0I7S0</accession>
<evidence type="ECO:0000256" key="1">
    <source>
        <dbReference type="ARBA" id="ARBA00003389"/>
    </source>
</evidence>
<protein>
    <recommendedName>
        <fullName evidence="15">Nuclear membrane fusion protein Kar5</fullName>
    </recommendedName>
</protein>
<dbReference type="GO" id="GO:0000742">
    <property type="term" value="P:karyogamy involved in conjugation with cellular fusion"/>
    <property type="evidence" value="ECO:0007669"/>
    <property type="project" value="UniProtKB-UniRule"/>
</dbReference>
<evidence type="ECO:0000256" key="3">
    <source>
        <dbReference type="ARBA" id="ARBA00022459"/>
    </source>
</evidence>
<comment type="similarity">
    <text evidence="2 11">Belongs to the KAR5 family.</text>
</comment>
<dbReference type="PANTHER" id="PTHR28012">
    <property type="entry name" value="NUCLEAR FUSION PROTEIN KAR5"/>
    <property type="match status" value="1"/>
</dbReference>
<keyword evidence="5 11" id="KW-0732">Signal</keyword>
<evidence type="ECO:0000256" key="2">
    <source>
        <dbReference type="ARBA" id="ARBA00010473"/>
    </source>
</evidence>
<dbReference type="Proteomes" id="UP001285908">
    <property type="component" value="Unassembled WGS sequence"/>
</dbReference>
<proteinExistence type="inferred from homology"/>